<dbReference type="GO" id="GO:0048312">
    <property type="term" value="P:intracellular distribution of mitochondria"/>
    <property type="evidence" value="ECO:0007669"/>
    <property type="project" value="TreeGrafter"/>
</dbReference>
<proteinExistence type="inferred from homology"/>
<evidence type="ECO:0000259" key="15">
    <source>
        <dbReference type="PROSITE" id="PS51718"/>
    </source>
</evidence>
<evidence type="ECO:0000256" key="6">
    <source>
        <dbReference type="ARBA" id="ARBA00022787"/>
    </source>
</evidence>
<feature type="domain" description="GED" evidence="14">
    <location>
        <begin position="665"/>
        <end position="756"/>
    </location>
</feature>
<dbReference type="Pfam" id="PF02212">
    <property type="entry name" value="GED"/>
    <property type="match status" value="1"/>
</dbReference>
<comment type="subcellular location">
    <subcellularLocation>
        <location evidence="2">Cytoplasm</location>
        <location evidence="2">Cytosol</location>
    </subcellularLocation>
    <subcellularLocation>
        <location evidence="1">Mitochondrion outer membrane</location>
    </subcellularLocation>
</comment>
<evidence type="ECO:0000256" key="11">
    <source>
        <dbReference type="ARBA" id="ARBA00023136"/>
    </source>
</evidence>
<dbReference type="FunFam" id="1.20.120.1240:FF:000001">
    <property type="entry name" value="Dynamin 1 like"/>
    <property type="match status" value="1"/>
</dbReference>
<dbReference type="GO" id="GO:0000266">
    <property type="term" value="P:mitochondrial fission"/>
    <property type="evidence" value="ECO:0007669"/>
    <property type="project" value="TreeGrafter"/>
</dbReference>
<dbReference type="GO" id="GO:0005829">
    <property type="term" value="C:cytosol"/>
    <property type="evidence" value="ECO:0007669"/>
    <property type="project" value="UniProtKB-SubCell"/>
</dbReference>
<keyword evidence="8" id="KW-0446">Lipid-binding</keyword>
<dbReference type="OrthoDB" id="5061070at2759"/>
<dbReference type="InterPro" id="IPR000375">
    <property type="entry name" value="Dynamin_stalk"/>
</dbReference>
<dbReference type="GO" id="GO:0008017">
    <property type="term" value="F:microtubule binding"/>
    <property type="evidence" value="ECO:0007669"/>
    <property type="project" value="TreeGrafter"/>
</dbReference>
<dbReference type="FunFam" id="3.40.50.300:FF:000172">
    <property type="entry name" value="Dynamin-1-like protein isoform 1"/>
    <property type="match status" value="1"/>
</dbReference>
<dbReference type="EC" id="3.6.5.5" evidence="3"/>
<dbReference type="Proteomes" id="UP000801492">
    <property type="component" value="Unassembled WGS sequence"/>
</dbReference>
<organism evidence="16 17">
    <name type="scientific">Ignelater luminosus</name>
    <name type="common">Cucubano</name>
    <name type="synonym">Pyrophorus luminosus</name>
    <dbReference type="NCBI Taxonomy" id="2038154"/>
    <lineage>
        <taxon>Eukaryota</taxon>
        <taxon>Metazoa</taxon>
        <taxon>Ecdysozoa</taxon>
        <taxon>Arthropoda</taxon>
        <taxon>Hexapoda</taxon>
        <taxon>Insecta</taxon>
        <taxon>Pterygota</taxon>
        <taxon>Neoptera</taxon>
        <taxon>Endopterygota</taxon>
        <taxon>Coleoptera</taxon>
        <taxon>Polyphaga</taxon>
        <taxon>Elateriformia</taxon>
        <taxon>Elateroidea</taxon>
        <taxon>Elateridae</taxon>
        <taxon>Agrypninae</taxon>
        <taxon>Pyrophorini</taxon>
        <taxon>Ignelater</taxon>
    </lineage>
</organism>
<gene>
    <name evidence="16" type="ORF">ILUMI_24616</name>
</gene>
<evidence type="ECO:0000256" key="2">
    <source>
        <dbReference type="ARBA" id="ARBA00004514"/>
    </source>
</evidence>
<evidence type="ECO:0000256" key="5">
    <source>
        <dbReference type="ARBA" id="ARBA00022741"/>
    </source>
</evidence>
<dbReference type="Gene3D" id="1.20.120.1240">
    <property type="entry name" value="Dynamin, middle domain"/>
    <property type="match status" value="1"/>
</dbReference>
<dbReference type="InterPro" id="IPR019762">
    <property type="entry name" value="Dynamin_GTPase_CS"/>
</dbReference>
<dbReference type="SUPFAM" id="SSF52540">
    <property type="entry name" value="P-loop containing nucleoside triphosphate hydrolases"/>
    <property type="match status" value="1"/>
</dbReference>
<dbReference type="InterPro" id="IPR045063">
    <property type="entry name" value="Dynamin_N"/>
</dbReference>
<dbReference type="InterPro" id="IPR001401">
    <property type="entry name" value="Dynamin_GTPase"/>
</dbReference>
<evidence type="ECO:0000313" key="16">
    <source>
        <dbReference type="EMBL" id="KAF2881557.1"/>
    </source>
</evidence>
<comment type="similarity">
    <text evidence="13">Belongs to the TRAFAC class dynamin-like GTPase superfamily. Dynamin/Fzo/YdjA family.</text>
</comment>
<keyword evidence="4" id="KW-0963">Cytoplasm</keyword>
<dbReference type="PANTHER" id="PTHR11566">
    <property type="entry name" value="DYNAMIN"/>
    <property type="match status" value="1"/>
</dbReference>
<comment type="caution">
    <text evidence="16">The sequence shown here is derived from an EMBL/GenBank/DDBJ whole genome shotgun (WGS) entry which is preliminary data.</text>
</comment>
<name>A0A8K0CC69_IGNLU</name>
<dbReference type="GO" id="GO:0003924">
    <property type="term" value="F:GTPase activity"/>
    <property type="evidence" value="ECO:0007669"/>
    <property type="project" value="InterPro"/>
</dbReference>
<dbReference type="Pfam" id="PF00350">
    <property type="entry name" value="Dynamin_N"/>
    <property type="match status" value="1"/>
</dbReference>
<dbReference type="Pfam" id="PF01031">
    <property type="entry name" value="Dynamin_M"/>
    <property type="match status" value="1"/>
</dbReference>
<dbReference type="PROSITE" id="PS51718">
    <property type="entry name" value="G_DYNAMIN_2"/>
    <property type="match status" value="1"/>
</dbReference>
<keyword evidence="10 13" id="KW-0342">GTP-binding</keyword>
<keyword evidence="5 13" id="KW-0547">Nucleotide-binding</keyword>
<dbReference type="InterPro" id="IPR030381">
    <property type="entry name" value="G_DYNAMIN_dom"/>
</dbReference>
<evidence type="ECO:0000256" key="12">
    <source>
        <dbReference type="ARBA" id="ARBA00048040"/>
    </source>
</evidence>
<dbReference type="EMBL" id="VTPC01090725">
    <property type="protein sequence ID" value="KAF2881557.1"/>
    <property type="molecule type" value="Genomic_DNA"/>
</dbReference>
<dbReference type="InterPro" id="IPR003130">
    <property type="entry name" value="GED"/>
</dbReference>
<dbReference type="SMART" id="SM00302">
    <property type="entry name" value="GED"/>
    <property type="match status" value="1"/>
</dbReference>
<dbReference type="PRINTS" id="PR00195">
    <property type="entry name" value="DYNAMIN"/>
</dbReference>
<dbReference type="GO" id="GO:0005874">
    <property type="term" value="C:microtubule"/>
    <property type="evidence" value="ECO:0007669"/>
    <property type="project" value="TreeGrafter"/>
</dbReference>
<dbReference type="CDD" id="cd08771">
    <property type="entry name" value="DLP_1"/>
    <property type="match status" value="1"/>
</dbReference>
<evidence type="ECO:0000256" key="3">
    <source>
        <dbReference type="ARBA" id="ARBA00011980"/>
    </source>
</evidence>
<keyword evidence="7" id="KW-0378">Hydrolase</keyword>
<dbReference type="SMART" id="SM00053">
    <property type="entry name" value="DYNc"/>
    <property type="match status" value="1"/>
</dbReference>
<dbReference type="InterPro" id="IPR020850">
    <property type="entry name" value="GED_dom"/>
</dbReference>
<dbReference type="GO" id="GO:0005741">
    <property type="term" value="C:mitochondrial outer membrane"/>
    <property type="evidence" value="ECO:0007669"/>
    <property type="project" value="UniProtKB-SubCell"/>
</dbReference>
<accession>A0A8K0CC69</accession>
<comment type="catalytic activity">
    <reaction evidence="12">
        <text>GTP + H2O = GDP + phosphate + H(+)</text>
        <dbReference type="Rhea" id="RHEA:19669"/>
        <dbReference type="ChEBI" id="CHEBI:15377"/>
        <dbReference type="ChEBI" id="CHEBI:15378"/>
        <dbReference type="ChEBI" id="CHEBI:37565"/>
        <dbReference type="ChEBI" id="CHEBI:43474"/>
        <dbReference type="ChEBI" id="CHEBI:58189"/>
        <dbReference type="EC" id="3.6.5.5"/>
    </reaction>
</comment>
<dbReference type="GO" id="GO:0008289">
    <property type="term" value="F:lipid binding"/>
    <property type="evidence" value="ECO:0007669"/>
    <property type="project" value="UniProtKB-KW"/>
</dbReference>
<dbReference type="PROSITE" id="PS51388">
    <property type="entry name" value="GED"/>
    <property type="match status" value="1"/>
</dbReference>
<keyword evidence="17" id="KW-1185">Reference proteome</keyword>
<keyword evidence="9" id="KW-0496">Mitochondrion</keyword>
<dbReference type="GO" id="GO:0006897">
    <property type="term" value="P:endocytosis"/>
    <property type="evidence" value="ECO:0007669"/>
    <property type="project" value="TreeGrafter"/>
</dbReference>
<evidence type="ECO:0000256" key="13">
    <source>
        <dbReference type="RuleBase" id="RU003932"/>
    </source>
</evidence>
<keyword evidence="6" id="KW-1000">Mitochondrion outer membrane</keyword>
<evidence type="ECO:0000256" key="1">
    <source>
        <dbReference type="ARBA" id="ARBA00004294"/>
    </source>
</evidence>
<feature type="domain" description="Dynamin-type G" evidence="15">
    <location>
        <begin position="22"/>
        <end position="302"/>
    </location>
</feature>
<dbReference type="PANTHER" id="PTHR11566:SF21">
    <property type="entry name" value="DYNAMIN RELATED PROTEIN 1, ISOFORM A"/>
    <property type="match status" value="1"/>
</dbReference>
<evidence type="ECO:0000256" key="8">
    <source>
        <dbReference type="ARBA" id="ARBA00023121"/>
    </source>
</evidence>
<evidence type="ECO:0000313" key="17">
    <source>
        <dbReference type="Proteomes" id="UP000801492"/>
    </source>
</evidence>
<evidence type="ECO:0000256" key="7">
    <source>
        <dbReference type="ARBA" id="ARBA00022801"/>
    </source>
</evidence>
<evidence type="ECO:0000259" key="14">
    <source>
        <dbReference type="PROSITE" id="PS51388"/>
    </source>
</evidence>
<dbReference type="InterPro" id="IPR027417">
    <property type="entry name" value="P-loop_NTPase"/>
</dbReference>
<dbReference type="PROSITE" id="PS00410">
    <property type="entry name" value="G_DYNAMIN_1"/>
    <property type="match status" value="1"/>
</dbReference>
<dbReference type="Gene3D" id="3.40.50.300">
    <property type="entry name" value="P-loop containing nucleotide triphosphate hydrolases"/>
    <property type="match status" value="1"/>
</dbReference>
<evidence type="ECO:0000256" key="10">
    <source>
        <dbReference type="ARBA" id="ARBA00023134"/>
    </source>
</evidence>
<keyword evidence="11" id="KW-0472">Membrane</keyword>
<reference evidence="16" key="1">
    <citation type="submission" date="2019-08" db="EMBL/GenBank/DDBJ databases">
        <title>The genome of the North American firefly Photinus pyralis.</title>
        <authorList>
            <consortium name="Photinus pyralis genome working group"/>
            <person name="Fallon T.R."/>
            <person name="Sander Lower S.E."/>
            <person name="Weng J.-K."/>
        </authorList>
    </citation>
    <scope>NUCLEOTIDE SEQUENCE</scope>
    <source>
        <strain evidence="16">TRF0915ILg1</strain>
        <tissue evidence="16">Whole body</tissue>
    </source>
</reference>
<dbReference type="AlphaFoldDB" id="A0A8K0CC69"/>
<evidence type="ECO:0000256" key="4">
    <source>
        <dbReference type="ARBA" id="ARBA00022490"/>
    </source>
</evidence>
<evidence type="ECO:0000256" key="9">
    <source>
        <dbReference type="ARBA" id="ARBA00023128"/>
    </source>
</evidence>
<protein>
    <recommendedName>
        <fullName evidence="3">dynamin GTPase</fullName>
        <ecNumber evidence="3">3.6.5.5</ecNumber>
    </recommendedName>
</protein>
<dbReference type="InterPro" id="IPR022812">
    <property type="entry name" value="Dynamin"/>
</dbReference>
<sequence>MEALIPVINKLQDVFNTVGSDAIQLPQIIVLGTQSSGKSSVIESIVGRSFLPRGTGIVTRRPLILQLVYCPKDDKDHRSAIDGTMDIDEWGIFLHAKGRIFKEFTDICREIEAETDRIAGSNKGVCPEPINLKIYSTKVVNLTLVDLPGITKVPVGDQPEDIEQQIRELVLKYIANPNSIILAVVTANTDMATSESLKIAKDVDPDGRRTLAVVTKLDLMDAGTDAIDILCGRVIPVKLGIIGVVNRSQQDIMNNKNIKDALKDEASFLQSKYPTLATRNGTPYLAKTLNRLLMHHIRDCLPDLKTRVNLMMSQFQSLLYSYGEDISDKSKTLLQIITKFASAYCSTIEGTARNIETTELCGGARICYIFHETFGRTLDSIHPLAGLTKMDILTAIRNANGPRPALFVPEVSFELLVKRQIRRLEEPSLRCVELIHEEMQRIIQHCGSEVQQEMLRFPKLYERIVDVVTHLLRRRLPATNVMVENLVAIELAYINTKHPDFYKEISMVPTMIKSGGANRPERPKSMYSKYVPSEGQDLMLQKAPKVQDQVDFFNYLFHVIPISTYPELANLVQGRSTSFTQLNQNPVEKDVSSWVSHAVNSTQEDKENKDGIHQNHVNSLPESVSSDGGDIRSVLSPVKPVNLLPQVPLNSNSYRKLSENEEHDCEIIERLIKSYFYIVRKSIQDTVPKAVMHFLVNYVKDNLQSELVTHLYKADNADELLNESEHIAQRRKEAADMLKALQRAAHIISEIRETHMW</sequence>
<dbReference type="GO" id="GO:0005525">
    <property type="term" value="F:GTP binding"/>
    <property type="evidence" value="ECO:0007669"/>
    <property type="project" value="UniProtKB-KW"/>
</dbReference>
<dbReference type="GO" id="GO:0016559">
    <property type="term" value="P:peroxisome fission"/>
    <property type="evidence" value="ECO:0007669"/>
    <property type="project" value="TreeGrafter"/>
</dbReference>